<dbReference type="CDD" id="cd19503">
    <property type="entry name" value="RecA-like_CDC48_NLV2_r1-like"/>
    <property type="match status" value="1"/>
</dbReference>
<dbReference type="FunFam" id="3.40.50.300:FF:000661">
    <property type="entry name" value="calmodulin-interacting protein 111 isoform X1"/>
    <property type="match status" value="1"/>
</dbReference>
<dbReference type="PANTHER" id="PTHR23077:SF27">
    <property type="entry name" value="ATPASE FAMILY GENE 2 PROTEIN HOMOLOG A"/>
    <property type="match status" value="1"/>
</dbReference>
<dbReference type="InterPro" id="IPR003338">
    <property type="entry name" value="CDC4_N-term_subdom"/>
</dbReference>
<dbReference type="CDD" id="cd19511">
    <property type="entry name" value="RecA-like_CDC48_r2-like"/>
    <property type="match status" value="1"/>
</dbReference>
<dbReference type="Pfam" id="PF17862">
    <property type="entry name" value="AAA_lid_3"/>
    <property type="match status" value="2"/>
</dbReference>
<gene>
    <name evidence="6" type="primary">SPATA5_1</name>
    <name evidence="6" type="ORF">BG015_008368</name>
</gene>
<keyword evidence="7" id="KW-1185">Reference proteome</keyword>
<name>A0A9P5VAQ3_9FUNG</name>
<proteinExistence type="predicted"/>
<dbReference type="SUPFAM" id="SSF52540">
    <property type="entry name" value="P-loop containing nucleoside triphosphate hydrolases"/>
    <property type="match status" value="2"/>
</dbReference>
<dbReference type="GO" id="GO:0005524">
    <property type="term" value="F:ATP binding"/>
    <property type="evidence" value="ECO:0007669"/>
    <property type="project" value="UniProtKB-KW"/>
</dbReference>
<dbReference type="GO" id="GO:0005737">
    <property type="term" value="C:cytoplasm"/>
    <property type="evidence" value="ECO:0007669"/>
    <property type="project" value="TreeGrafter"/>
</dbReference>
<dbReference type="EMBL" id="JAAAUQ010000485">
    <property type="protein sequence ID" value="KAF9149804.1"/>
    <property type="molecule type" value="Genomic_DNA"/>
</dbReference>
<dbReference type="Proteomes" id="UP000748756">
    <property type="component" value="Unassembled WGS sequence"/>
</dbReference>
<organism evidence="6 7">
    <name type="scientific">Linnemannia schmuckeri</name>
    <dbReference type="NCBI Taxonomy" id="64567"/>
    <lineage>
        <taxon>Eukaryota</taxon>
        <taxon>Fungi</taxon>
        <taxon>Fungi incertae sedis</taxon>
        <taxon>Mucoromycota</taxon>
        <taxon>Mortierellomycotina</taxon>
        <taxon>Mortierellomycetes</taxon>
        <taxon>Mortierellales</taxon>
        <taxon>Mortierellaceae</taxon>
        <taxon>Linnemannia</taxon>
    </lineage>
</organism>
<dbReference type="GO" id="GO:0016887">
    <property type="term" value="F:ATP hydrolysis activity"/>
    <property type="evidence" value="ECO:0007669"/>
    <property type="project" value="InterPro"/>
</dbReference>
<feature type="domain" description="AAA+ ATPase" evidence="4">
    <location>
        <begin position="261"/>
        <end position="424"/>
    </location>
</feature>
<feature type="region of interest" description="Disordered" evidence="3">
    <location>
        <begin position="363"/>
        <end position="389"/>
    </location>
</feature>
<accession>A0A9P5VAQ3</accession>
<dbReference type="InterPro" id="IPR009010">
    <property type="entry name" value="Asp_de-COase-like_dom_sf"/>
</dbReference>
<dbReference type="SMART" id="SM01073">
    <property type="entry name" value="CDC48_N"/>
    <property type="match status" value="1"/>
</dbReference>
<protein>
    <submittedName>
        <fullName evidence="6">Spermatoproteinsis associated protein 5</fullName>
    </submittedName>
</protein>
<dbReference type="InterPro" id="IPR003960">
    <property type="entry name" value="ATPase_AAA_CS"/>
</dbReference>
<feature type="compositionally biased region" description="Basic and acidic residues" evidence="3">
    <location>
        <begin position="200"/>
        <end position="220"/>
    </location>
</feature>
<dbReference type="InterPro" id="IPR003593">
    <property type="entry name" value="AAA+_ATPase"/>
</dbReference>
<comment type="caution">
    <text evidence="6">The sequence shown here is derived from an EMBL/GenBank/DDBJ whole genome shotgun (WGS) entry which is preliminary data.</text>
</comment>
<keyword evidence="1" id="KW-0547">Nucleotide-binding</keyword>
<dbReference type="FunFam" id="3.40.50.300:FF:001985">
    <property type="entry name" value="Chromosome 9, whole genome shotgun sequence"/>
    <property type="match status" value="1"/>
</dbReference>
<evidence type="ECO:0000313" key="7">
    <source>
        <dbReference type="Proteomes" id="UP000748756"/>
    </source>
</evidence>
<sequence>MQLLAQQSPSARNVRAVRRAFLNVDTMRQLRLAAGDHVLIQTQEGVSQEQQQGTDLSPGSVAIAWPSLTVAENHIQLSSVSRLNANVAVGEPVKITLLEDAIHEASQITLTAMHAIPFVSNVMFSLFTKEIMSTVILLEIKFVLKDNYIEFPYNGKPQRLRVTGMLLDRKEQNNKSVFAIGQDTVIKILPFTPPTPKSALKQDTKGKEESQDMDVDEKKSSASQGHYEQIGGLSVQVKTVREMVEIPLHNPDVFTQFGLRPPKGVLLYGPPGTGKTLIARTVAAATGAFLTVINGPEIISKFYGETEAKLRTVFDLAAERSPSIIFIDEIDALCPKRDEAASEMEKRVVATLLTLMDGASDKTIPAKSGTNSDKDNDDNTSAKETTRKTPRIVVMGATNRPNALDEALRRPGRFDREIEIGIPDAKARAEILVALLKRIPNTLTTSEIDHLASISHGYVGADLAAVCREAGLKTIHRVMSKQVKSVEEETLDLQAQFRAMSVSDSAKTATTGEVARVEEREDELMLSAEDMRLAMTDVKPSAMREIMIEVPKVLWSDIGGQEEIKQKLKESVEWPLQHPEAFIRMGIRPPKGILLYGPPGCSKTLMAKALATQAGLNFIAVKGPELFSKWVGESEKAVREVFRKARAASPSIVFFDEIDALTVKRGGGDDGGSSVADRVLSQLLNEIDGIEPLVNVTVVAATNRPDIMDPALLRPGRIDRILYVSPPDLPSRREILRLQISGKRMACEADVDVDVLARETEGCSGAEVVALCREAAMKAMEESLEIRAVGRRHFEQALKGLVRRITPEMVRFYDDFRVRSGLKSV</sequence>
<dbReference type="Pfam" id="PF00004">
    <property type="entry name" value="AAA"/>
    <property type="match status" value="2"/>
</dbReference>
<evidence type="ECO:0000259" key="4">
    <source>
        <dbReference type="SMART" id="SM00382"/>
    </source>
</evidence>
<evidence type="ECO:0000256" key="1">
    <source>
        <dbReference type="ARBA" id="ARBA00022741"/>
    </source>
</evidence>
<dbReference type="PROSITE" id="PS00674">
    <property type="entry name" value="AAA"/>
    <property type="match status" value="2"/>
</dbReference>
<dbReference type="InterPro" id="IPR050168">
    <property type="entry name" value="AAA_ATPase_domain"/>
</dbReference>
<dbReference type="InterPro" id="IPR003959">
    <property type="entry name" value="ATPase_AAA_core"/>
</dbReference>
<dbReference type="Gene3D" id="3.40.50.300">
    <property type="entry name" value="P-loop containing nucleotide triphosphate hydrolases"/>
    <property type="match status" value="2"/>
</dbReference>
<dbReference type="AlphaFoldDB" id="A0A9P5VAQ3"/>
<dbReference type="OrthoDB" id="27435at2759"/>
<evidence type="ECO:0000259" key="5">
    <source>
        <dbReference type="SMART" id="SM01073"/>
    </source>
</evidence>
<dbReference type="PANTHER" id="PTHR23077">
    <property type="entry name" value="AAA-FAMILY ATPASE"/>
    <property type="match status" value="1"/>
</dbReference>
<evidence type="ECO:0000256" key="2">
    <source>
        <dbReference type="ARBA" id="ARBA00022840"/>
    </source>
</evidence>
<dbReference type="InterPro" id="IPR027417">
    <property type="entry name" value="P-loop_NTPase"/>
</dbReference>
<feature type="domain" description="AAA+ ATPase" evidence="4">
    <location>
        <begin position="589"/>
        <end position="728"/>
    </location>
</feature>
<reference evidence="6" key="1">
    <citation type="journal article" date="2020" name="Fungal Divers.">
        <title>Resolving the Mortierellaceae phylogeny through synthesis of multi-gene phylogenetics and phylogenomics.</title>
        <authorList>
            <person name="Vandepol N."/>
            <person name="Liber J."/>
            <person name="Desiro A."/>
            <person name="Na H."/>
            <person name="Kennedy M."/>
            <person name="Barry K."/>
            <person name="Grigoriev I.V."/>
            <person name="Miller A.N."/>
            <person name="O'Donnell K."/>
            <person name="Stajich J.E."/>
            <person name="Bonito G."/>
        </authorList>
    </citation>
    <scope>NUCLEOTIDE SEQUENCE</scope>
    <source>
        <strain evidence="6">NRRL 6426</strain>
    </source>
</reference>
<evidence type="ECO:0000256" key="3">
    <source>
        <dbReference type="SAM" id="MobiDB-lite"/>
    </source>
</evidence>
<dbReference type="Gene3D" id="2.40.40.20">
    <property type="match status" value="1"/>
</dbReference>
<feature type="region of interest" description="Disordered" evidence="3">
    <location>
        <begin position="196"/>
        <end position="223"/>
    </location>
</feature>
<dbReference type="PRINTS" id="PR00830">
    <property type="entry name" value="ENDOLAPTASE"/>
</dbReference>
<dbReference type="SUPFAM" id="SSF50692">
    <property type="entry name" value="ADC-like"/>
    <property type="match status" value="1"/>
</dbReference>
<dbReference type="InterPro" id="IPR041569">
    <property type="entry name" value="AAA_lid_3"/>
</dbReference>
<evidence type="ECO:0000313" key="6">
    <source>
        <dbReference type="EMBL" id="KAF9149804.1"/>
    </source>
</evidence>
<dbReference type="Gene3D" id="1.10.8.60">
    <property type="match status" value="2"/>
</dbReference>
<dbReference type="SMART" id="SM00382">
    <property type="entry name" value="AAA"/>
    <property type="match status" value="2"/>
</dbReference>
<feature type="domain" description="CDC48 N-terminal subdomain" evidence="5">
    <location>
        <begin position="2"/>
        <end position="100"/>
    </location>
</feature>
<keyword evidence="2" id="KW-0067">ATP-binding</keyword>